<comment type="caution">
    <text evidence="2">The sequence shown here is derived from an EMBL/GenBank/DDBJ whole genome shotgun (WGS) entry which is preliminary data.</text>
</comment>
<feature type="domain" description="DUF4935" evidence="1">
    <location>
        <begin position="3"/>
        <end position="163"/>
    </location>
</feature>
<evidence type="ECO:0000313" key="2">
    <source>
        <dbReference type="EMBL" id="MBF6033779.1"/>
    </source>
</evidence>
<evidence type="ECO:0000313" key="3">
    <source>
        <dbReference type="Proteomes" id="UP000722111"/>
    </source>
</evidence>
<proteinExistence type="predicted"/>
<dbReference type="Pfam" id="PF16289">
    <property type="entry name" value="PIN_12"/>
    <property type="match status" value="1"/>
</dbReference>
<keyword evidence="3" id="KW-1185">Reference proteome</keyword>
<name>A0ABS0BHD9_9PSED</name>
<dbReference type="Proteomes" id="UP000722111">
    <property type="component" value="Unassembled WGS sequence"/>
</dbReference>
<protein>
    <submittedName>
        <fullName evidence="2">DUF4935 domain-containing protein</fullName>
    </submittedName>
</protein>
<dbReference type="RefSeq" id="WP_194934390.1">
    <property type="nucleotide sequence ID" value="NZ_JACOPX010000006.1"/>
</dbReference>
<organism evidence="2 3">
    <name type="scientific">Pseudomonas neuropathica</name>
    <dbReference type="NCBI Taxonomy" id="2730425"/>
    <lineage>
        <taxon>Bacteria</taxon>
        <taxon>Pseudomonadati</taxon>
        <taxon>Pseudomonadota</taxon>
        <taxon>Gammaproteobacteria</taxon>
        <taxon>Pseudomonadales</taxon>
        <taxon>Pseudomonadaceae</taxon>
        <taxon>Pseudomonas</taxon>
    </lineage>
</organism>
<evidence type="ECO:0000259" key="1">
    <source>
        <dbReference type="Pfam" id="PF16289"/>
    </source>
</evidence>
<accession>A0ABS0BHD9</accession>
<gene>
    <name evidence="2" type="ORF">H8F23_11000</name>
</gene>
<sequence>MRVFLDTNVFYKHWFASNAHFKLLFYFLNNLDHELLLSNLVIQETNNIRQREVREIHSELTRTLKKGNQLNRNNLNLDMDNLGFESYDLVDVLKDRVEWITRIEYDRIPHSVVVQRAIESIKPFTNEEKGYRDTLIWLSFLDHLSSNGIEGEVAFITNNKSDFYQIKDKTISFNDELLKDISERNIKAEIKPYLNIYDFVKENVDKINHSFDQHKLLDDLESFLISETENLINAMNNNELSELLETKLFSEKLTPVLDINSDIFEGLEHTEIKSIKGLPEESVYIESEFEMRRIDLIISIDTTEFKQYADEIEAIHSLYNIEHEDSHVNLSFIVRAYIGGSFEYDTRNEVASNLSMDFIYNKLRRTQPH</sequence>
<dbReference type="EMBL" id="JACOPX010000006">
    <property type="protein sequence ID" value="MBF6033779.1"/>
    <property type="molecule type" value="Genomic_DNA"/>
</dbReference>
<reference evidence="2 3" key="1">
    <citation type="submission" date="2020-08" db="EMBL/GenBank/DDBJ databases">
        <title>Description of novel Pseudomonas species.</title>
        <authorList>
            <person name="Duman M."/>
            <person name="Mulet M."/>
            <person name="Altun S."/>
            <person name="Saticioglu I.B."/>
            <person name="Lalucat J."/>
            <person name="Garcia-Valdes E."/>
        </authorList>
    </citation>
    <scope>NUCLEOTIDE SEQUENCE [LARGE SCALE GENOMIC DNA]</scope>
    <source>
        <strain evidence="2 3">P155</strain>
    </source>
</reference>
<dbReference type="InterPro" id="IPR032557">
    <property type="entry name" value="DUF4935"/>
</dbReference>